<feature type="compositionally biased region" description="Basic and acidic residues" evidence="9">
    <location>
        <begin position="333"/>
        <end position="342"/>
    </location>
</feature>
<feature type="region of interest" description="Disordered" evidence="9">
    <location>
        <begin position="1"/>
        <end position="389"/>
    </location>
</feature>
<evidence type="ECO:0000256" key="8">
    <source>
        <dbReference type="ARBA" id="ARBA00048679"/>
    </source>
</evidence>
<feature type="compositionally biased region" description="Low complexity" evidence="9">
    <location>
        <begin position="103"/>
        <end position="120"/>
    </location>
</feature>
<keyword evidence="12" id="KW-1185">Reference proteome</keyword>
<dbReference type="RefSeq" id="XP_007777888.1">
    <property type="nucleotide sequence ID" value="XM_007779698.1"/>
</dbReference>
<evidence type="ECO:0000259" key="10">
    <source>
        <dbReference type="PROSITE" id="PS50011"/>
    </source>
</evidence>
<feature type="compositionally biased region" description="Low complexity" evidence="9">
    <location>
        <begin position="217"/>
        <end position="229"/>
    </location>
</feature>
<dbReference type="SUPFAM" id="SSF56112">
    <property type="entry name" value="Protein kinase-like (PK-like)"/>
    <property type="match status" value="1"/>
</dbReference>
<name>R7YLT0_CONA1</name>
<evidence type="ECO:0000256" key="1">
    <source>
        <dbReference type="ARBA" id="ARBA00012513"/>
    </source>
</evidence>
<evidence type="ECO:0000256" key="7">
    <source>
        <dbReference type="ARBA" id="ARBA00047899"/>
    </source>
</evidence>
<comment type="catalytic activity">
    <reaction evidence="8">
        <text>L-seryl-[protein] + ATP = O-phospho-L-seryl-[protein] + ADP + H(+)</text>
        <dbReference type="Rhea" id="RHEA:17989"/>
        <dbReference type="Rhea" id="RHEA-COMP:9863"/>
        <dbReference type="Rhea" id="RHEA-COMP:11604"/>
        <dbReference type="ChEBI" id="CHEBI:15378"/>
        <dbReference type="ChEBI" id="CHEBI:29999"/>
        <dbReference type="ChEBI" id="CHEBI:30616"/>
        <dbReference type="ChEBI" id="CHEBI:83421"/>
        <dbReference type="ChEBI" id="CHEBI:456216"/>
        <dbReference type="EC" id="2.7.11.1"/>
    </reaction>
</comment>
<evidence type="ECO:0000313" key="11">
    <source>
        <dbReference type="EMBL" id="EON62571.1"/>
    </source>
</evidence>
<dbReference type="PROSITE" id="PS00108">
    <property type="entry name" value="PROTEIN_KINASE_ST"/>
    <property type="match status" value="1"/>
</dbReference>
<comment type="catalytic activity">
    <reaction evidence="7">
        <text>L-threonyl-[protein] + ATP = O-phospho-L-threonyl-[protein] + ADP + H(+)</text>
        <dbReference type="Rhea" id="RHEA:46608"/>
        <dbReference type="Rhea" id="RHEA-COMP:11060"/>
        <dbReference type="Rhea" id="RHEA-COMP:11605"/>
        <dbReference type="ChEBI" id="CHEBI:15378"/>
        <dbReference type="ChEBI" id="CHEBI:30013"/>
        <dbReference type="ChEBI" id="CHEBI:30616"/>
        <dbReference type="ChEBI" id="CHEBI:61977"/>
        <dbReference type="ChEBI" id="CHEBI:456216"/>
        <dbReference type="EC" id="2.7.11.1"/>
    </reaction>
</comment>
<dbReference type="GO" id="GO:0004674">
    <property type="term" value="F:protein serine/threonine kinase activity"/>
    <property type="evidence" value="ECO:0007669"/>
    <property type="project" value="UniProtKB-KW"/>
</dbReference>
<dbReference type="InterPro" id="IPR008271">
    <property type="entry name" value="Ser/Thr_kinase_AS"/>
</dbReference>
<evidence type="ECO:0000313" key="12">
    <source>
        <dbReference type="Proteomes" id="UP000016924"/>
    </source>
</evidence>
<dbReference type="Pfam" id="PF00069">
    <property type="entry name" value="Pkinase"/>
    <property type="match status" value="1"/>
</dbReference>
<dbReference type="EC" id="2.7.11.1" evidence="1"/>
<dbReference type="GeneID" id="19899106"/>
<keyword evidence="5 11" id="KW-0418">Kinase</keyword>
<dbReference type="OrthoDB" id="310217at2759"/>
<dbReference type="STRING" id="1168221.R7YLT0"/>
<dbReference type="Gene3D" id="1.10.510.10">
    <property type="entry name" value="Transferase(Phosphotransferase) domain 1"/>
    <property type="match status" value="1"/>
</dbReference>
<gene>
    <name evidence="11" type="ORF">W97_01795</name>
</gene>
<accession>R7YLT0</accession>
<dbReference type="GO" id="GO:0005524">
    <property type="term" value="F:ATP binding"/>
    <property type="evidence" value="ECO:0007669"/>
    <property type="project" value="UniProtKB-KW"/>
</dbReference>
<evidence type="ECO:0000256" key="9">
    <source>
        <dbReference type="SAM" id="MobiDB-lite"/>
    </source>
</evidence>
<dbReference type="InterPro" id="IPR011009">
    <property type="entry name" value="Kinase-like_dom_sf"/>
</dbReference>
<proteinExistence type="predicted"/>
<dbReference type="SMART" id="SM00220">
    <property type="entry name" value="S_TKc"/>
    <property type="match status" value="1"/>
</dbReference>
<dbReference type="eggNOG" id="KOG0591">
    <property type="taxonomic scope" value="Eukaryota"/>
</dbReference>
<protein>
    <recommendedName>
        <fullName evidence="1">non-specific serine/threonine protein kinase</fullName>
        <ecNumber evidence="1">2.7.11.1</ecNumber>
    </recommendedName>
</protein>
<evidence type="ECO:0000256" key="2">
    <source>
        <dbReference type="ARBA" id="ARBA00022527"/>
    </source>
</evidence>
<evidence type="ECO:0000256" key="6">
    <source>
        <dbReference type="ARBA" id="ARBA00022840"/>
    </source>
</evidence>
<keyword evidence="4" id="KW-0547">Nucleotide-binding</keyword>
<keyword evidence="3" id="KW-0808">Transferase</keyword>
<reference evidence="12" key="1">
    <citation type="submission" date="2012-06" db="EMBL/GenBank/DDBJ databases">
        <title>The genome sequence of Coniosporium apollinis CBS 100218.</title>
        <authorList>
            <consortium name="The Broad Institute Genome Sequencing Platform"/>
            <person name="Cuomo C."/>
            <person name="Gorbushina A."/>
            <person name="Noack S."/>
            <person name="Walker B."/>
            <person name="Young S.K."/>
            <person name="Zeng Q."/>
            <person name="Gargeya S."/>
            <person name="Fitzgerald M."/>
            <person name="Haas B."/>
            <person name="Abouelleil A."/>
            <person name="Alvarado L."/>
            <person name="Arachchi H.M."/>
            <person name="Berlin A.M."/>
            <person name="Chapman S.B."/>
            <person name="Goldberg J."/>
            <person name="Griggs A."/>
            <person name="Gujja S."/>
            <person name="Hansen M."/>
            <person name="Howarth C."/>
            <person name="Imamovic A."/>
            <person name="Larimer J."/>
            <person name="McCowan C."/>
            <person name="Montmayeur A."/>
            <person name="Murphy C."/>
            <person name="Neiman D."/>
            <person name="Pearson M."/>
            <person name="Priest M."/>
            <person name="Roberts A."/>
            <person name="Saif S."/>
            <person name="Shea T."/>
            <person name="Sisk P."/>
            <person name="Sykes S."/>
            <person name="Wortman J."/>
            <person name="Nusbaum C."/>
            <person name="Birren B."/>
        </authorList>
    </citation>
    <scope>NUCLEOTIDE SEQUENCE [LARGE SCALE GENOMIC DNA]</scope>
    <source>
        <strain evidence="12">CBS 100218</strain>
    </source>
</reference>
<dbReference type="PROSITE" id="PS50011">
    <property type="entry name" value="PROTEIN_KINASE_DOM"/>
    <property type="match status" value="1"/>
</dbReference>
<dbReference type="HOGENOM" id="CLU_352327_0_0_1"/>
<dbReference type="EMBL" id="JH767559">
    <property type="protein sequence ID" value="EON62571.1"/>
    <property type="molecule type" value="Genomic_DNA"/>
</dbReference>
<sequence length="798" mass="87332">MARQKNARRTPSLEEGEIRNIQTGNDHLPAQRKIYQQSGNSSSAGRKRKSPSAEASPLPSIPPSESADPYDGNENKSPPNSKRRKQPPSPAAAKSGSQARAGATITSSRSQRTSTKAASTPFAQVPPSASPLPDYEFYEESSSNSNGTKQTPPPTGDRQGRHADDPILIGSSSSRRDGTAAAIRTPVASPLTPPPLDPLKEKANPPNSKRSKQPHYNSAAANSSIANIIHDMRLKKSAREDMSSAPSPDIRPGIHPDRQALMALPASESAHSPTPADSPARSKKQSVQGAKSHAGTAPDQPQHAIRNAPQGVNNGQGAAPEVIDLGSGSEDSESQKDARPPEVIDLVTRSGDENAGSPKGGRSRGDRPSNKAGKQPEVALPRNPPRGIEKNAAGVYIAGWDKETSTSAPFRPHIHSLTRMAKEYKAKKALDKQKRDAEGLRRRHETELTATEYLPGHIIGAELGQGGFGVASVWVKLDKENNIVDRSVMKYCGSEDPDRPKKFDDPPMEVELLMRLAGNSDHISALRNYRIADDRTEYWVIMDFAPFGDLSGFWWDYAKKGQNIPEAFLWYVFYALVKACIVCRYGTEEPDTYHDSYTDNWREEIVHCDLKPHNVFLGDQIPYAFDCFFGSYPGPRLGDFGCAIPVRNDRSGPHRGGGTPGFEAPEQYPAAYPNIEHRQVPKLAWTNVWGIGAVMATLIYQADNYAQQFICYDDNGQLELRVDDAAVTCSRALRDLVSACLAARAEERPRLEYLLSHIERNVQVLRKRLVDYGASLNPLDLQGDRFAVGNHFTAPPRD</sequence>
<evidence type="ECO:0000256" key="5">
    <source>
        <dbReference type="ARBA" id="ARBA00022777"/>
    </source>
</evidence>
<keyword evidence="2" id="KW-0723">Serine/threonine-protein kinase</keyword>
<dbReference type="GO" id="GO:0005634">
    <property type="term" value="C:nucleus"/>
    <property type="evidence" value="ECO:0007669"/>
    <property type="project" value="TreeGrafter"/>
</dbReference>
<dbReference type="PANTHER" id="PTHR43671:SF98">
    <property type="entry name" value="SERINE_THREONINE-PROTEIN KINASE NEK11"/>
    <property type="match status" value="1"/>
</dbReference>
<organism evidence="11 12">
    <name type="scientific">Coniosporium apollinis (strain CBS 100218)</name>
    <name type="common">Rock-inhabiting black yeast</name>
    <dbReference type="NCBI Taxonomy" id="1168221"/>
    <lineage>
        <taxon>Eukaryota</taxon>
        <taxon>Fungi</taxon>
        <taxon>Dikarya</taxon>
        <taxon>Ascomycota</taxon>
        <taxon>Pezizomycotina</taxon>
        <taxon>Dothideomycetes</taxon>
        <taxon>Dothideomycetes incertae sedis</taxon>
        <taxon>Coniosporium</taxon>
    </lineage>
</organism>
<dbReference type="AlphaFoldDB" id="R7YLT0"/>
<feature type="compositionally biased region" description="Basic and acidic residues" evidence="9">
    <location>
        <begin position="230"/>
        <end position="242"/>
    </location>
</feature>
<evidence type="ECO:0000256" key="4">
    <source>
        <dbReference type="ARBA" id="ARBA00022741"/>
    </source>
</evidence>
<feature type="compositionally biased region" description="Polar residues" evidence="9">
    <location>
        <begin position="34"/>
        <end position="44"/>
    </location>
</feature>
<dbReference type="Proteomes" id="UP000016924">
    <property type="component" value="Unassembled WGS sequence"/>
</dbReference>
<evidence type="ECO:0000256" key="3">
    <source>
        <dbReference type="ARBA" id="ARBA00022679"/>
    </source>
</evidence>
<dbReference type="InterPro" id="IPR000719">
    <property type="entry name" value="Prot_kinase_dom"/>
</dbReference>
<keyword evidence="6" id="KW-0067">ATP-binding</keyword>
<feature type="domain" description="Protein kinase" evidence="10">
    <location>
        <begin position="457"/>
        <end position="760"/>
    </location>
</feature>
<dbReference type="InterPro" id="IPR050660">
    <property type="entry name" value="NEK_Ser/Thr_kinase"/>
</dbReference>
<dbReference type="PANTHER" id="PTHR43671">
    <property type="entry name" value="SERINE/THREONINE-PROTEIN KINASE NEK"/>
    <property type="match status" value="1"/>
</dbReference>